<gene>
    <name evidence="3" type="ordered locus">HRM2_19960</name>
</gene>
<keyword evidence="2" id="KW-0802">TPR repeat</keyword>
<dbReference type="InterPro" id="IPR019734">
    <property type="entry name" value="TPR_rpt"/>
</dbReference>
<dbReference type="AlphaFoldDB" id="C0QCM0"/>
<dbReference type="PANTHER" id="PTHR44858">
    <property type="entry name" value="TETRATRICOPEPTIDE REPEAT PROTEIN 6"/>
    <property type="match status" value="1"/>
</dbReference>
<dbReference type="SMART" id="SM00028">
    <property type="entry name" value="TPR"/>
    <property type="match status" value="3"/>
</dbReference>
<dbReference type="STRING" id="177437.HRM2_19960"/>
<dbReference type="KEGG" id="dat:HRM2_19960"/>
<dbReference type="HOGENOM" id="CLU_1330145_0_0_7"/>
<keyword evidence="4" id="KW-1185">Reference proteome</keyword>
<protein>
    <submittedName>
        <fullName evidence="3">TPR-repeat containing protein</fullName>
    </submittedName>
</protein>
<dbReference type="InterPro" id="IPR050498">
    <property type="entry name" value="Ycf3"/>
</dbReference>
<dbReference type="SUPFAM" id="SSF48452">
    <property type="entry name" value="TPR-like"/>
    <property type="match status" value="1"/>
</dbReference>
<evidence type="ECO:0000313" key="3">
    <source>
        <dbReference type="EMBL" id="ACN15097.1"/>
    </source>
</evidence>
<sequence>MCAIQAERSLHEKNSIIKTVFTNISLILVLLLITNSNGFTKTLQEHVSVLTKKADESSKQGNHALAFTYINQAIKLQPKNYNLYYTRAFILGRAGQYSKAIKEFSRFVKNDKFSHAIRFRADCFLAINQLQKAANDYVMFLRFAPKDGKVWSYLVETLALMGNRKAALDAVNRGLSTNSHWSDRLTVLQKQIFSGQKIIPHKPLSN</sequence>
<organism evidence="3 4">
    <name type="scientific">Desulforapulum autotrophicum (strain ATCC 43914 / DSM 3382 / VKM B-1955 / HRM2)</name>
    <name type="common">Desulfobacterium autotrophicum</name>
    <dbReference type="NCBI Taxonomy" id="177437"/>
    <lineage>
        <taxon>Bacteria</taxon>
        <taxon>Pseudomonadati</taxon>
        <taxon>Thermodesulfobacteriota</taxon>
        <taxon>Desulfobacteria</taxon>
        <taxon>Desulfobacterales</taxon>
        <taxon>Desulfobacteraceae</taxon>
        <taxon>Desulforapulum</taxon>
    </lineage>
</organism>
<dbReference type="PANTHER" id="PTHR44858:SF1">
    <property type="entry name" value="UDP-N-ACETYLGLUCOSAMINE--PEPTIDE N-ACETYLGLUCOSAMINYLTRANSFERASE SPINDLY-RELATED"/>
    <property type="match status" value="1"/>
</dbReference>
<dbReference type="Proteomes" id="UP000000442">
    <property type="component" value="Chromosome"/>
</dbReference>
<dbReference type="RefSeq" id="WP_015903875.1">
    <property type="nucleotide sequence ID" value="NC_012108.1"/>
</dbReference>
<name>C0QCM0_DESAH</name>
<dbReference type="EMBL" id="CP001087">
    <property type="protein sequence ID" value="ACN15097.1"/>
    <property type="molecule type" value="Genomic_DNA"/>
</dbReference>
<keyword evidence="1" id="KW-0677">Repeat</keyword>
<evidence type="ECO:0000313" key="4">
    <source>
        <dbReference type="Proteomes" id="UP000000442"/>
    </source>
</evidence>
<accession>C0QCM0</accession>
<evidence type="ECO:0000256" key="1">
    <source>
        <dbReference type="ARBA" id="ARBA00022737"/>
    </source>
</evidence>
<proteinExistence type="predicted"/>
<dbReference type="Pfam" id="PF13431">
    <property type="entry name" value="TPR_17"/>
    <property type="match status" value="1"/>
</dbReference>
<dbReference type="Gene3D" id="1.25.40.10">
    <property type="entry name" value="Tetratricopeptide repeat domain"/>
    <property type="match status" value="2"/>
</dbReference>
<dbReference type="eggNOG" id="COG0457">
    <property type="taxonomic scope" value="Bacteria"/>
</dbReference>
<reference evidence="3 4" key="1">
    <citation type="journal article" date="2009" name="Environ. Microbiol.">
        <title>Genome sequence of Desulfobacterium autotrophicum HRM2, a marine sulfate reducer oxidizing organic carbon completely to carbon dioxide.</title>
        <authorList>
            <person name="Strittmatter A.W."/>
            <person name="Liesegang H."/>
            <person name="Rabus R."/>
            <person name="Decker I."/>
            <person name="Amann J."/>
            <person name="Andres S."/>
            <person name="Henne A."/>
            <person name="Fricke W.F."/>
            <person name="Martinez-Arias R."/>
            <person name="Bartels D."/>
            <person name="Goesmann A."/>
            <person name="Krause L."/>
            <person name="Puehler A."/>
            <person name="Klenk H.P."/>
            <person name="Richter M."/>
            <person name="Schuler M."/>
            <person name="Gloeckner F.O."/>
            <person name="Meyerdierks A."/>
            <person name="Gottschalk G."/>
            <person name="Amann R."/>
        </authorList>
    </citation>
    <scope>NUCLEOTIDE SEQUENCE [LARGE SCALE GENOMIC DNA]</scope>
    <source>
        <strain evidence="4">ATCC 43914 / DSM 3382 / HRM2</strain>
    </source>
</reference>
<evidence type="ECO:0000256" key="2">
    <source>
        <dbReference type="ARBA" id="ARBA00022803"/>
    </source>
</evidence>
<dbReference type="InterPro" id="IPR011990">
    <property type="entry name" value="TPR-like_helical_dom_sf"/>
</dbReference>
<dbReference type="OrthoDB" id="712930at2"/>